<evidence type="ECO:0000313" key="6">
    <source>
        <dbReference type="Proteomes" id="UP001140949"/>
    </source>
</evidence>
<dbReference type="GO" id="GO:0000127">
    <property type="term" value="C:transcription factor TFIIIC complex"/>
    <property type="evidence" value="ECO:0007669"/>
    <property type="project" value="TreeGrafter"/>
</dbReference>
<dbReference type="InterPro" id="IPR015943">
    <property type="entry name" value="WD40/YVTN_repeat-like_dom_sf"/>
</dbReference>
<feature type="region of interest" description="Disordered" evidence="4">
    <location>
        <begin position="210"/>
        <end position="260"/>
    </location>
</feature>
<dbReference type="SMART" id="SM00384">
    <property type="entry name" value="AT_hook"/>
    <property type="match status" value="4"/>
</dbReference>
<keyword evidence="2" id="KW-0804">Transcription</keyword>
<feature type="compositionally biased region" description="Polar residues" evidence="4">
    <location>
        <begin position="286"/>
        <end position="303"/>
    </location>
</feature>
<feature type="region of interest" description="Disordered" evidence="4">
    <location>
        <begin position="486"/>
        <end position="520"/>
    </location>
</feature>
<gene>
    <name evidence="5" type="ORF">M6B38_344995</name>
</gene>
<feature type="compositionally biased region" description="Basic residues" evidence="4">
    <location>
        <begin position="492"/>
        <end position="502"/>
    </location>
</feature>
<feature type="compositionally biased region" description="Basic and acidic residues" evidence="4">
    <location>
        <begin position="213"/>
        <end position="222"/>
    </location>
</feature>
<comment type="caution">
    <text evidence="5">The sequence shown here is derived from an EMBL/GenBank/DDBJ whole genome shotgun (WGS) entry which is preliminary data.</text>
</comment>
<evidence type="ECO:0008006" key="7">
    <source>
        <dbReference type="Google" id="ProtNLM"/>
    </source>
</evidence>
<evidence type="ECO:0000313" key="5">
    <source>
        <dbReference type="EMBL" id="KAJ6831988.1"/>
    </source>
</evidence>
<dbReference type="Gene3D" id="2.130.10.10">
    <property type="entry name" value="YVTN repeat-like/Quinoprotein amine dehydrogenase"/>
    <property type="match status" value="1"/>
</dbReference>
<dbReference type="InterPro" id="IPR017956">
    <property type="entry name" value="AT_hook_DNA-bd_motif"/>
</dbReference>
<keyword evidence="6" id="KW-1185">Reference proteome</keyword>
<evidence type="ECO:0000256" key="4">
    <source>
        <dbReference type="SAM" id="MobiDB-lite"/>
    </source>
</evidence>
<reference evidence="5" key="2">
    <citation type="submission" date="2023-04" db="EMBL/GenBank/DDBJ databases">
        <authorList>
            <person name="Bruccoleri R.E."/>
            <person name="Oakeley E.J."/>
            <person name="Faust A.-M."/>
            <person name="Dessus-Babus S."/>
            <person name="Altorfer M."/>
            <person name="Burckhardt D."/>
            <person name="Oertli M."/>
            <person name="Naumann U."/>
            <person name="Petersen F."/>
            <person name="Wong J."/>
        </authorList>
    </citation>
    <scope>NUCLEOTIDE SEQUENCE</scope>
    <source>
        <strain evidence="5">GSM-AAB239-AS_SAM_17_03QT</strain>
        <tissue evidence="5">Leaf</tissue>
    </source>
</reference>
<keyword evidence="3" id="KW-0539">Nucleus</keyword>
<dbReference type="PRINTS" id="PR00929">
    <property type="entry name" value="ATHOOK"/>
</dbReference>
<evidence type="ECO:0000256" key="2">
    <source>
        <dbReference type="ARBA" id="ARBA00023163"/>
    </source>
</evidence>
<feature type="region of interest" description="Disordered" evidence="4">
    <location>
        <begin position="583"/>
        <end position="611"/>
    </location>
</feature>
<organism evidence="5 6">
    <name type="scientific">Iris pallida</name>
    <name type="common">Sweet iris</name>
    <dbReference type="NCBI Taxonomy" id="29817"/>
    <lineage>
        <taxon>Eukaryota</taxon>
        <taxon>Viridiplantae</taxon>
        <taxon>Streptophyta</taxon>
        <taxon>Embryophyta</taxon>
        <taxon>Tracheophyta</taxon>
        <taxon>Spermatophyta</taxon>
        <taxon>Magnoliopsida</taxon>
        <taxon>Liliopsida</taxon>
        <taxon>Asparagales</taxon>
        <taxon>Iridaceae</taxon>
        <taxon>Iridoideae</taxon>
        <taxon>Irideae</taxon>
        <taxon>Iris</taxon>
    </lineage>
</organism>
<protein>
    <recommendedName>
        <fullName evidence="7">General transcription factor 3C polypeptide 2</fullName>
    </recommendedName>
</protein>
<dbReference type="InterPro" id="IPR036322">
    <property type="entry name" value="WD40_repeat_dom_sf"/>
</dbReference>
<feature type="region of interest" description="Disordered" evidence="4">
    <location>
        <begin position="1037"/>
        <end position="1075"/>
    </location>
</feature>
<dbReference type="EMBL" id="JANAVB010016197">
    <property type="protein sequence ID" value="KAJ6831988.1"/>
    <property type="molecule type" value="Genomic_DNA"/>
</dbReference>
<feature type="region of interest" description="Disordered" evidence="4">
    <location>
        <begin position="282"/>
        <end position="321"/>
    </location>
</feature>
<accession>A0AAX6GUL5</accession>
<feature type="compositionally biased region" description="Basic residues" evidence="4">
    <location>
        <begin position="309"/>
        <end position="318"/>
    </location>
</feature>
<dbReference type="GO" id="GO:0006383">
    <property type="term" value="P:transcription by RNA polymerase III"/>
    <property type="evidence" value="ECO:0007669"/>
    <property type="project" value="TreeGrafter"/>
</dbReference>
<dbReference type="Proteomes" id="UP001140949">
    <property type="component" value="Unassembled WGS sequence"/>
</dbReference>
<dbReference type="InterPro" id="IPR001680">
    <property type="entry name" value="WD40_rpt"/>
</dbReference>
<feature type="compositionally biased region" description="Basic residues" evidence="4">
    <location>
        <begin position="595"/>
        <end position="607"/>
    </location>
</feature>
<feature type="compositionally biased region" description="Polar residues" evidence="4">
    <location>
        <begin position="511"/>
        <end position="520"/>
    </location>
</feature>
<dbReference type="SUPFAM" id="SSF50978">
    <property type="entry name" value="WD40 repeat-like"/>
    <property type="match status" value="1"/>
</dbReference>
<reference evidence="5" key="1">
    <citation type="journal article" date="2023" name="GigaByte">
        <title>Genome assembly of the bearded iris, Iris pallida Lam.</title>
        <authorList>
            <person name="Bruccoleri R.E."/>
            <person name="Oakeley E.J."/>
            <person name="Faust A.M.E."/>
            <person name="Altorfer M."/>
            <person name="Dessus-Babus S."/>
            <person name="Burckhardt D."/>
            <person name="Oertli M."/>
            <person name="Naumann U."/>
            <person name="Petersen F."/>
            <person name="Wong J."/>
        </authorList>
    </citation>
    <scope>NUCLEOTIDE SEQUENCE</scope>
    <source>
        <strain evidence="5">GSM-AAB239-AS_SAM_17_03QT</strain>
    </source>
</reference>
<evidence type="ECO:0000256" key="3">
    <source>
        <dbReference type="ARBA" id="ARBA00023242"/>
    </source>
</evidence>
<dbReference type="GO" id="GO:0003677">
    <property type="term" value="F:DNA binding"/>
    <property type="evidence" value="ECO:0007669"/>
    <property type="project" value="InterPro"/>
</dbReference>
<proteinExistence type="predicted"/>
<dbReference type="SMART" id="SM00320">
    <property type="entry name" value="WD40"/>
    <property type="match status" value="5"/>
</dbReference>
<comment type="subcellular location">
    <subcellularLocation>
        <location evidence="1">Nucleus</location>
    </subcellularLocation>
</comment>
<dbReference type="PANTHER" id="PTHR15052">
    <property type="entry name" value="RNA POLYMERASE III TRANSCRIPTION INITIATION FACTOR COMPLEX SUBUNIT"/>
    <property type="match status" value="1"/>
</dbReference>
<feature type="compositionally biased region" description="Basic and acidic residues" evidence="4">
    <location>
        <begin position="235"/>
        <end position="248"/>
    </location>
</feature>
<name>A0AAX6GUL5_IRIPA</name>
<feature type="compositionally biased region" description="Basic residues" evidence="4">
    <location>
        <begin position="224"/>
        <end position="234"/>
    </location>
</feature>
<evidence type="ECO:0000256" key="1">
    <source>
        <dbReference type="ARBA" id="ARBA00004123"/>
    </source>
</evidence>
<dbReference type="InterPro" id="IPR052416">
    <property type="entry name" value="GTF3C_component"/>
</dbReference>
<dbReference type="AlphaFoldDB" id="A0AAX6GUL5"/>
<dbReference type="GO" id="GO:0005634">
    <property type="term" value="C:nucleus"/>
    <property type="evidence" value="ECO:0007669"/>
    <property type="project" value="UniProtKB-SubCell"/>
</dbReference>
<sequence length="1151" mass="126985">MEEHAGGGGGANSKNKETGNGVLVAYFDPSVENFLSYSDSVAALCGLPRKESFEPSEVESFYSNVTFIKEWNYFVYDPKSVKFAYQTGPGQFKDELDEISLPQFSSAAIPKIKQSPGGAKSFDGTDFVLNAGGFVWAFDWCPKGSEVHDSSIQCEYLAVAAHPPGSSYHHIGLPLYGRGVIQIWCLLTVRENMEFSQLCKGRVRKNMVQKPTYDSEGKEVPTIKRPRGRPKKPSTSRDDQDGLKETIPKKPRGRPRKELKATVNRCAQISDFKFGEKISALPTSGEFDTSSKNLVTLPDSSDLNGNPSGKRRRGRPRKELKATVNSSVQTSNFEFAENISALATPTGPETLDEDMELLQTLNQYLHSSVNNHRGRARKGQISAIKKYIQASESEHGKDLSTLPTSRGPEIFNENADSFPILNGNLDLSVNKRRRRPARRLREAVKKCDQLSGSELGEHVFSLTTSKQPGTFSKSVDSHPEFNLHGNIELSSKKRRGRPKKGLRPNTDKCTQESGYQLGETTSQRTLHGLGSLSENVESLPIAADLSNKVESSGINSTEDSFAIPTSQEEALSKNFLAFSLPADSKGKLKSTGPTHRGRSIKKKKKGPKNSVQETCVGLEEDLSTLPASRALGTLSEEVLALPAIADSNDAKECKELVETVVPTSGYQSKGGMVQRREVTQEIPLMSDHTSLPRIVLCVRHMGKVAWDVKWRPNLNESEGKHHLGYLAVLLGDGSLEVWEIPLPSMIHMLYTSYGNEGFDPRFLKLKPIFRCSKVNFGNNQSIPLTMEWSTTAPHDLLLAGCHDGTVALWKFSKQHSSQDIKPLLCFSTDSFPIRALAWAPDQRDAENANLVVTAANDTLQFWDLRDPYRPLWEMNPVLKMILSVDWLKEPRCIMWSYDDGTVRMLSLCKVANDIAVTGEPSFTSKHPGVHSFSCSHSAVWSFQVSRATGVVTYCTADGSACYFQLTSKAVEKDASRHRKPHFLCGLFTKEEGVLKVNTPLSNCCLPRISLTMKHTPNEFGNGPQTLCSYLADANQARPTEDSIPDDPATSKMKTTSTLGKCENKKSGPSGQSDETFMMEEEEEGTTMGIDNRGASATNIEALPPKDVALHRVRWNMNKGSERWLCYGGAAGIIRCQAISLQGMQQVSATVE</sequence>
<dbReference type="PANTHER" id="PTHR15052:SF2">
    <property type="entry name" value="GENERAL TRANSCRIPTION FACTOR 3C POLYPEPTIDE 2"/>
    <property type="match status" value="1"/>
</dbReference>